<accession>W4V1C4</accession>
<keyword evidence="2" id="KW-1185">Reference proteome</keyword>
<dbReference type="STRING" id="1294263.JCM21531_355"/>
<gene>
    <name evidence="1" type="ORF">JCM21531_355</name>
</gene>
<dbReference type="Proteomes" id="UP000019109">
    <property type="component" value="Unassembled WGS sequence"/>
</dbReference>
<name>W4V1C4_9FIRM</name>
<comment type="caution">
    <text evidence="1">The sequence shown here is derived from an EMBL/GenBank/DDBJ whole genome shotgun (WGS) entry which is preliminary data.</text>
</comment>
<dbReference type="EMBL" id="BAVR01000003">
    <property type="protein sequence ID" value="GAE87016.1"/>
    <property type="molecule type" value="Genomic_DNA"/>
</dbReference>
<dbReference type="AlphaFoldDB" id="W4V1C4"/>
<proteinExistence type="predicted"/>
<evidence type="ECO:0000313" key="1">
    <source>
        <dbReference type="EMBL" id="GAE87016.1"/>
    </source>
</evidence>
<dbReference type="RefSeq" id="WP_243467024.1">
    <property type="nucleotide sequence ID" value="NZ_BAVR01000003.1"/>
</dbReference>
<organism evidence="1 2">
    <name type="scientific">Acetivibrio straminisolvens JCM 21531</name>
    <dbReference type="NCBI Taxonomy" id="1294263"/>
    <lineage>
        <taxon>Bacteria</taxon>
        <taxon>Bacillati</taxon>
        <taxon>Bacillota</taxon>
        <taxon>Clostridia</taxon>
        <taxon>Eubacteriales</taxon>
        <taxon>Oscillospiraceae</taxon>
        <taxon>Acetivibrio</taxon>
    </lineage>
</organism>
<evidence type="ECO:0000313" key="2">
    <source>
        <dbReference type="Proteomes" id="UP000019109"/>
    </source>
</evidence>
<sequence length="110" mass="12837">MVNTLEVPSEKILILLLNRTQSLEWRTKTFLEGSAAILRTSYFGFVQEEIRTYYPLILKNCNEIGNRNVKPVFLTFEASQFLVSIVLEWRRQKKEPLRGLPLIPTGLQLR</sequence>
<protein>
    <submittedName>
        <fullName evidence="1">Membrane protein</fullName>
    </submittedName>
</protein>
<reference evidence="1" key="1">
    <citation type="journal article" date="2014" name="Genome Announc.">
        <title>Draft Genome Sequence of Clostridium straminisolvens Strain JCM 21531T, Isolated from a Cellulose-Degrading Bacterial Community.</title>
        <authorList>
            <person name="Yuki M."/>
            <person name="Oshima K."/>
            <person name="Suda W."/>
            <person name="Sakamoto M."/>
            <person name="Kitamura K."/>
            <person name="Iida T."/>
            <person name="Hattori M."/>
            <person name="Ohkuma M."/>
        </authorList>
    </citation>
    <scope>NUCLEOTIDE SEQUENCE [LARGE SCALE GENOMIC DNA]</scope>
    <source>
        <strain evidence="1">JCM 21531</strain>
    </source>
</reference>